<dbReference type="PROSITE" id="PS50822">
    <property type="entry name" value="PIWI"/>
    <property type="match status" value="1"/>
</dbReference>
<evidence type="ECO:0000313" key="4">
    <source>
        <dbReference type="EMBL" id="AIA82441.1"/>
    </source>
</evidence>
<comment type="similarity">
    <text evidence="1">Belongs to the argonaute family.</text>
</comment>
<feature type="domain" description="Piwi" evidence="3">
    <location>
        <begin position="456"/>
        <end position="755"/>
    </location>
</feature>
<evidence type="ECO:0000259" key="3">
    <source>
        <dbReference type="PROSITE" id="PS50822"/>
    </source>
</evidence>
<dbReference type="AlphaFoldDB" id="A0A060BK59"/>
<accession>A0A060BK59</accession>
<dbReference type="InterPro" id="IPR036397">
    <property type="entry name" value="RNaseH_sf"/>
</dbReference>
<dbReference type="Pfam" id="PF02170">
    <property type="entry name" value="PAZ"/>
    <property type="match status" value="1"/>
</dbReference>
<evidence type="ECO:0000259" key="2">
    <source>
        <dbReference type="PROSITE" id="PS50821"/>
    </source>
</evidence>
<dbReference type="GO" id="GO:0003723">
    <property type="term" value="F:RNA binding"/>
    <property type="evidence" value="ECO:0007669"/>
    <property type="project" value="InterPro"/>
</dbReference>
<dbReference type="EMBL" id="KJ649661">
    <property type="protein sequence ID" value="AIA82441.1"/>
    <property type="molecule type" value="Genomic_DNA"/>
</dbReference>
<organism evidence="4">
    <name type="scientific">Stentor coeruleus</name>
    <dbReference type="NCBI Taxonomy" id="5963"/>
    <lineage>
        <taxon>Eukaryota</taxon>
        <taxon>Sar</taxon>
        <taxon>Alveolata</taxon>
        <taxon>Ciliophora</taxon>
        <taxon>Postciliodesmatophora</taxon>
        <taxon>Heterotrichea</taxon>
        <taxon>Heterotrichida</taxon>
        <taxon>Stentoridae</taxon>
        <taxon>Stentor</taxon>
    </lineage>
</organism>
<dbReference type="Gene3D" id="3.30.420.10">
    <property type="entry name" value="Ribonuclease H-like superfamily/Ribonuclease H"/>
    <property type="match status" value="1"/>
</dbReference>
<evidence type="ECO:0000256" key="1">
    <source>
        <dbReference type="RuleBase" id="RU361178"/>
    </source>
</evidence>
<dbReference type="OrthoDB" id="445936at2759"/>
<dbReference type="SMART" id="SM00949">
    <property type="entry name" value="PAZ"/>
    <property type="match status" value="1"/>
</dbReference>
<dbReference type="PANTHER" id="PTHR22891">
    <property type="entry name" value="EUKARYOTIC TRANSLATION INITIATION FACTOR 2C"/>
    <property type="match status" value="1"/>
</dbReference>
<dbReference type="InterPro" id="IPR012337">
    <property type="entry name" value="RNaseH-like_sf"/>
</dbReference>
<evidence type="ECO:0000313" key="5">
    <source>
        <dbReference type="EMBL" id="OMJ95796.1"/>
    </source>
</evidence>
<dbReference type="InterPro" id="IPR003100">
    <property type="entry name" value="PAZ_dom"/>
</dbReference>
<keyword evidence="6" id="KW-1185">Reference proteome</keyword>
<dbReference type="InterPro" id="IPR003165">
    <property type="entry name" value="Piwi"/>
</dbReference>
<dbReference type="CDD" id="cd04658">
    <property type="entry name" value="Piwi_piwi-like_Euk"/>
    <property type="match status" value="1"/>
</dbReference>
<dbReference type="CDD" id="cd02845">
    <property type="entry name" value="PAZ_piwi_like"/>
    <property type="match status" value="1"/>
</dbReference>
<protein>
    <submittedName>
        <fullName evidence="4">Piwi-like protein 02</fullName>
    </submittedName>
</protein>
<feature type="domain" description="PAZ" evidence="2">
    <location>
        <begin position="187"/>
        <end position="290"/>
    </location>
</feature>
<evidence type="ECO:0000313" key="6">
    <source>
        <dbReference type="Proteomes" id="UP000187209"/>
    </source>
</evidence>
<dbReference type="EMBL" id="MPUH01000007">
    <property type="protein sequence ID" value="OMJ95796.1"/>
    <property type="molecule type" value="Genomic_DNA"/>
</dbReference>
<dbReference type="PROSITE" id="PS50821">
    <property type="entry name" value="PAZ"/>
    <property type="match status" value="1"/>
</dbReference>
<dbReference type="InterPro" id="IPR014811">
    <property type="entry name" value="ArgoL1"/>
</dbReference>
<dbReference type="InterPro" id="IPR036085">
    <property type="entry name" value="PAZ_dom_sf"/>
</dbReference>
<gene>
    <name evidence="4" type="primary">Sciwi02</name>
    <name evidence="5" type="ORF">SteCoe_687</name>
</gene>
<dbReference type="Pfam" id="PF02171">
    <property type="entry name" value="Piwi"/>
    <property type="match status" value="1"/>
</dbReference>
<dbReference type="SMART" id="SM00950">
    <property type="entry name" value="Piwi"/>
    <property type="match status" value="1"/>
</dbReference>
<sequence>MQSLQLARRPGYCESGQGIPISANFFSFQLSTGGDKIQKYAVNFEPAIADSLGKQRERVLNKVKGQLIEHIGKYVFATTALYSAQTSTQVTLISNFDNTDYTITVTPTGPVESDLEIKAFYNKFFNSVQGRLNLVMIGRKFFNPDRPVELPQHKLAIWPGYASSVGTYENGCLINIDISHRCLRTITVYDQIAEIRSKNPSDFRNAVAKYFIGAIILTLYNKKNYKVDDIDWDMSPNSTFADKNGQQSSFKAYYGSKWGKNIVHDDQPLLRCKTKQIEALLVPEFCVMTGLTDEIRADFNIMKDMAQATKKEPHMRLEESAGLIKAIKSNEKANIEVVNWKADISIQPVTLTGRVIAAGSIMMGGNANFKINDQTGSFDRDIQNTMYSQPNLDKWGVFFCENDRKLVESSFMTTLNQVISTYKVQCQKPVLFGVKSDRWNDWEQILRSNLNPSIKMIVCILPGSRGKSRLYDDLKRMIFSSLPVPSQCILNATLKKDKGLRSVVNKVIMQINAKIGGVPWALQNLPFSDAPTMAVGIDVFHKAGSHSVLGFCATTDKNFAKYVSLPKVNAPSEEICSQLSECMVQAITQFAIENGRPPARIVIFRDGVSDSQRSAVLEGEIPQIKQAFSKLRGDGKLPEDPKLIFLVVNKRINARFYANQGGKVNNPPLGTIVDRAVVEKNGYDFYVMPAKATQGAMTPTHFHVIYDDTGIRCDEVQQLAYRMCYSYYNWSGSIRVPAPCQYAHKLAYQYGERANNSGPPIPHTHWGTTRCLYFL</sequence>
<proteinExistence type="inferred from homology"/>
<dbReference type="Gene3D" id="2.170.260.10">
    <property type="entry name" value="paz domain"/>
    <property type="match status" value="1"/>
</dbReference>
<reference evidence="5 6" key="2">
    <citation type="submission" date="2016-11" db="EMBL/GenBank/DDBJ databases">
        <title>The macronuclear genome of Stentor coeruleus: a giant cell with tiny introns.</title>
        <authorList>
            <person name="Slabodnick M."/>
            <person name="Ruby J.G."/>
            <person name="Reiff S.B."/>
            <person name="Swart E.C."/>
            <person name="Gosai S."/>
            <person name="Prabakaran S."/>
            <person name="Witkowska E."/>
            <person name="Larue G.E."/>
            <person name="Fisher S."/>
            <person name="Freeman R.M."/>
            <person name="Gunawardena J."/>
            <person name="Chu W."/>
            <person name="Stover N.A."/>
            <person name="Gregory B.D."/>
            <person name="Nowacki M."/>
            <person name="Derisi J."/>
            <person name="Roy S.W."/>
            <person name="Marshall W.F."/>
            <person name="Sood P."/>
        </authorList>
    </citation>
    <scope>NUCLEOTIDE SEQUENCE [LARGE SCALE GENOMIC DNA]</scope>
    <source>
        <strain evidence="5">WM001</strain>
    </source>
</reference>
<name>A0A060BK59_9CILI</name>
<dbReference type="Gene3D" id="3.40.50.2300">
    <property type="match status" value="1"/>
</dbReference>
<dbReference type="SUPFAM" id="SSF53098">
    <property type="entry name" value="Ribonuclease H-like"/>
    <property type="match status" value="1"/>
</dbReference>
<dbReference type="Proteomes" id="UP000187209">
    <property type="component" value="Unassembled WGS sequence"/>
</dbReference>
<dbReference type="Pfam" id="PF08699">
    <property type="entry name" value="ArgoL1"/>
    <property type="match status" value="1"/>
</dbReference>
<dbReference type="SUPFAM" id="SSF101690">
    <property type="entry name" value="PAZ domain"/>
    <property type="match status" value="1"/>
</dbReference>
<reference evidence="4" key="1">
    <citation type="journal article" date="2014" name="PLoS Biol.">
        <title>The kinase regulator mob1 acts as a patterning protein for stentor morphogenesis.</title>
        <authorList>
            <person name="Slabodnick M.M."/>
            <person name="Ruby J.G."/>
            <person name="Dunn J.G."/>
            <person name="Feldman J.L."/>
            <person name="DeRisi J.L."/>
            <person name="Marshall W.F."/>
        </authorList>
    </citation>
    <scope>NUCLEOTIDE SEQUENCE</scope>
</reference>